<feature type="compositionally biased region" description="Basic and acidic residues" evidence="1">
    <location>
        <begin position="109"/>
        <end position="134"/>
    </location>
</feature>
<feature type="compositionally biased region" description="Basic and acidic residues" evidence="1">
    <location>
        <begin position="178"/>
        <end position="189"/>
    </location>
</feature>
<sequence>PTVRLAYTPSADLVNIFDALSKSRAPSAPTAAPVKRENHAQPVPSIPGQHNGLQVKAEAGVNGNPAPPSNAWLDVFAQYQAQQGRPPTVGHPPVKPEAPEAALPTRPSRPHEQTQDPRRRSQPDAPRVKPEPADPRLANLNLPLRPTEPTRDPRRRNLQPAPPGTAAKRPKEEADDQESWKRVKTENGR</sequence>
<evidence type="ECO:0000313" key="2">
    <source>
        <dbReference type="EMBL" id="TFY53299.1"/>
    </source>
</evidence>
<name>A0A4Y9XXH8_9AGAM</name>
<dbReference type="Proteomes" id="UP000298327">
    <property type="component" value="Unassembled WGS sequence"/>
</dbReference>
<accession>A0A4Y9XXH8</accession>
<evidence type="ECO:0000256" key="1">
    <source>
        <dbReference type="SAM" id="MobiDB-lite"/>
    </source>
</evidence>
<organism evidence="2 3">
    <name type="scientific">Dentipellis fragilis</name>
    <dbReference type="NCBI Taxonomy" id="205917"/>
    <lineage>
        <taxon>Eukaryota</taxon>
        <taxon>Fungi</taxon>
        <taxon>Dikarya</taxon>
        <taxon>Basidiomycota</taxon>
        <taxon>Agaricomycotina</taxon>
        <taxon>Agaricomycetes</taxon>
        <taxon>Russulales</taxon>
        <taxon>Hericiaceae</taxon>
        <taxon>Dentipellis</taxon>
    </lineage>
</organism>
<protein>
    <submittedName>
        <fullName evidence="2">Uncharacterized protein</fullName>
    </submittedName>
</protein>
<proteinExistence type="predicted"/>
<feature type="region of interest" description="Disordered" evidence="1">
    <location>
        <begin position="22"/>
        <end position="189"/>
    </location>
</feature>
<gene>
    <name evidence="2" type="ORF">EVG20_g10181</name>
</gene>
<keyword evidence="3" id="KW-1185">Reference proteome</keyword>
<feature type="non-terminal residue" evidence="2">
    <location>
        <position position="1"/>
    </location>
</feature>
<dbReference type="EMBL" id="SEOQ01001172">
    <property type="protein sequence ID" value="TFY53299.1"/>
    <property type="molecule type" value="Genomic_DNA"/>
</dbReference>
<evidence type="ECO:0000313" key="3">
    <source>
        <dbReference type="Proteomes" id="UP000298327"/>
    </source>
</evidence>
<dbReference type="AlphaFoldDB" id="A0A4Y9XXH8"/>
<comment type="caution">
    <text evidence="2">The sequence shown here is derived from an EMBL/GenBank/DDBJ whole genome shotgun (WGS) entry which is preliminary data.</text>
</comment>
<feature type="compositionally biased region" description="Low complexity" evidence="1">
    <location>
        <begin position="135"/>
        <end position="147"/>
    </location>
</feature>
<reference evidence="2 3" key="1">
    <citation type="submission" date="2019-02" db="EMBL/GenBank/DDBJ databases">
        <title>Genome sequencing of the rare red list fungi Dentipellis fragilis.</title>
        <authorList>
            <person name="Buettner E."/>
            <person name="Kellner H."/>
        </authorList>
    </citation>
    <scope>NUCLEOTIDE SEQUENCE [LARGE SCALE GENOMIC DNA]</scope>
    <source>
        <strain evidence="2 3">DSM 105465</strain>
    </source>
</reference>